<feature type="transmembrane region" description="Helical" evidence="3">
    <location>
        <begin position="249"/>
        <end position="271"/>
    </location>
</feature>
<feature type="region of interest" description="Disordered" evidence="2">
    <location>
        <begin position="1"/>
        <end position="27"/>
    </location>
</feature>
<dbReference type="RefSeq" id="WP_167981531.1">
    <property type="nucleotide sequence ID" value="NZ_JAATEJ010000002.1"/>
</dbReference>
<dbReference type="CDD" id="cd05830">
    <property type="entry name" value="Sortase_E"/>
    <property type="match status" value="1"/>
</dbReference>
<feature type="transmembrane region" description="Helical" evidence="3">
    <location>
        <begin position="32"/>
        <end position="56"/>
    </location>
</feature>
<keyword evidence="3" id="KW-0472">Membrane</keyword>
<reference evidence="4 5" key="1">
    <citation type="submission" date="2020-03" db="EMBL/GenBank/DDBJ databases">
        <title>WGS of actinomycetes isolated from Thailand.</title>
        <authorList>
            <person name="Thawai C."/>
        </authorList>
    </citation>
    <scope>NUCLEOTIDE SEQUENCE [LARGE SCALE GENOMIC DNA]</scope>
    <source>
        <strain evidence="4 5">PRB2-1</strain>
    </source>
</reference>
<evidence type="ECO:0000256" key="2">
    <source>
        <dbReference type="SAM" id="MobiDB-lite"/>
    </source>
</evidence>
<dbReference type="SUPFAM" id="SSF63817">
    <property type="entry name" value="Sortase"/>
    <property type="match status" value="1"/>
</dbReference>
<dbReference type="InterPro" id="IPR042003">
    <property type="entry name" value="Sortase_E"/>
</dbReference>
<accession>A0ABX0ZIU0</accession>
<keyword evidence="3" id="KW-0812">Transmembrane</keyword>
<feature type="compositionally biased region" description="Pro residues" evidence="2">
    <location>
        <begin position="11"/>
        <end position="23"/>
    </location>
</feature>
<evidence type="ECO:0000313" key="5">
    <source>
        <dbReference type="Proteomes" id="UP000734511"/>
    </source>
</evidence>
<dbReference type="NCBIfam" id="TIGR01076">
    <property type="entry name" value="sortase_fam"/>
    <property type="match status" value="1"/>
</dbReference>
<sequence>MAVLTPSQPAAAPPEEPAAPPTPGRSGADARFVVPGAALTLLAALLLGFAANLTVLGHIEHARAQQTGFDTLRQQLALGTAPVGRLDANGKQVGLGSPVAVLHIPAIGLREVVFQGTTSGVLTKGPGHLRNTPLPGQPGTSTVLGRQWGYGSPFNHLDELHPGDPITVTTGQGQQQYRVTGIRRAGDPAPTVLHTGQGRLTLITATGGAYTPHGVLRVDADLTSPVQPGPAAGGAISTAERPLEGDPAAWLPVLLWLQALLVAVVAVTWAFRRWGRWQTWIAGLPVLTAIVVALSGAATELLPNLL</sequence>
<evidence type="ECO:0000313" key="4">
    <source>
        <dbReference type="EMBL" id="NJP42686.1"/>
    </source>
</evidence>
<gene>
    <name evidence="4" type="ORF">HCN08_04570</name>
</gene>
<comment type="caution">
    <text evidence="4">The sequence shown here is derived from an EMBL/GenBank/DDBJ whole genome shotgun (WGS) entry which is preliminary data.</text>
</comment>
<evidence type="ECO:0000256" key="1">
    <source>
        <dbReference type="ARBA" id="ARBA00022801"/>
    </source>
</evidence>
<name>A0ABX0ZIU0_9ACTN</name>
<dbReference type="InterPro" id="IPR005754">
    <property type="entry name" value="Sortase"/>
</dbReference>
<organism evidence="4 5">
    <name type="scientific">Actinacidiphila epipremni</name>
    <dbReference type="NCBI Taxonomy" id="2053013"/>
    <lineage>
        <taxon>Bacteria</taxon>
        <taxon>Bacillati</taxon>
        <taxon>Actinomycetota</taxon>
        <taxon>Actinomycetes</taxon>
        <taxon>Kitasatosporales</taxon>
        <taxon>Streptomycetaceae</taxon>
        <taxon>Actinacidiphila</taxon>
    </lineage>
</organism>
<evidence type="ECO:0000256" key="3">
    <source>
        <dbReference type="SAM" id="Phobius"/>
    </source>
</evidence>
<keyword evidence="3" id="KW-1133">Transmembrane helix</keyword>
<keyword evidence="5" id="KW-1185">Reference proteome</keyword>
<keyword evidence="1" id="KW-0378">Hydrolase</keyword>
<proteinExistence type="predicted"/>
<dbReference type="Gene3D" id="2.40.260.10">
    <property type="entry name" value="Sortase"/>
    <property type="match status" value="1"/>
</dbReference>
<feature type="transmembrane region" description="Helical" evidence="3">
    <location>
        <begin position="277"/>
        <end position="302"/>
    </location>
</feature>
<protein>
    <submittedName>
        <fullName evidence="4">Class E sortase</fullName>
    </submittedName>
</protein>
<dbReference type="InterPro" id="IPR023365">
    <property type="entry name" value="Sortase_dom-sf"/>
</dbReference>
<dbReference type="EMBL" id="JAATEJ010000002">
    <property type="protein sequence ID" value="NJP42686.1"/>
    <property type="molecule type" value="Genomic_DNA"/>
</dbReference>
<dbReference type="Proteomes" id="UP000734511">
    <property type="component" value="Unassembled WGS sequence"/>
</dbReference>
<dbReference type="Pfam" id="PF04203">
    <property type="entry name" value="Sortase"/>
    <property type="match status" value="1"/>
</dbReference>